<comment type="caution">
    <text evidence="1">The sequence shown here is derived from an EMBL/GenBank/DDBJ whole genome shotgun (WGS) entry which is preliminary data.</text>
</comment>
<keyword evidence="2" id="KW-1185">Reference proteome</keyword>
<name>A0A4Y7RHX6_9FIRM</name>
<evidence type="ECO:0000313" key="1">
    <source>
        <dbReference type="EMBL" id="TEB08360.1"/>
    </source>
</evidence>
<dbReference type="AlphaFoldDB" id="A0A4Y7RHX6"/>
<dbReference type="Proteomes" id="UP000298324">
    <property type="component" value="Unassembled WGS sequence"/>
</dbReference>
<organism evidence="1 2">
    <name type="scientific">Pelotomaculum schinkii</name>
    <dbReference type="NCBI Taxonomy" id="78350"/>
    <lineage>
        <taxon>Bacteria</taxon>
        <taxon>Bacillati</taxon>
        <taxon>Bacillota</taxon>
        <taxon>Clostridia</taxon>
        <taxon>Eubacteriales</taxon>
        <taxon>Desulfotomaculaceae</taxon>
        <taxon>Pelotomaculum</taxon>
    </lineage>
</organism>
<protein>
    <submittedName>
        <fullName evidence="1">Uncharacterized protein</fullName>
    </submittedName>
</protein>
<reference evidence="1 2" key="1">
    <citation type="journal article" date="2018" name="Environ. Microbiol.">
        <title>Novel energy conservation strategies and behaviour of Pelotomaculum schinkii driving syntrophic propionate catabolism.</title>
        <authorList>
            <person name="Hidalgo-Ahumada C.A.P."/>
            <person name="Nobu M.K."/>
            <person name="Narihiro T."/>
            <person name="Tamaki H."/>
            <person name="Liu W.T."/>
            <person name="Kamagata Y."/>
            <person name="Stams A.J.M."/>
            <person name="Imachi H."/>
            <person name="Sousa D.Z."/>
        </authorList>
    </citation>
    <scope>NUCLEOTIDE SEQUENCE [LARGE SCALE GENOMIC DNA]</scope>
    <source>
        <strain evidence="1 2">HH</strain>
    </source>
</reference>
<sequence length="353" mass="41612">MKLRILKVLGMLIFYGTALLLMPGCDLWDSDTESVRSLVIKPEDFSIFIFESSEEIYRANVKDPAMWAGLKEQANRDSDYASHYNWLYSTYKSMDERRRAQLKEIMDDYHPQPMADRLIQKGKQGADLEEILKFIKEDRYFSKNRNTLVDFYSWYGANYALPHYEQVKPLLQRKAQKTGSLVEKDFDVIAFMEKETGIKLKKKPENIELLMNMRIYGGAGFYRDKDSLTTIQWNSPPEKTWSVPFHEFSTPYFRTFTGNMTFKYLNAKLKKDEKLMTRFKEDVPYTWDGWIEENLTEGFARYLSVRKGITRDVGEGVYIFDHEYAQALVAGFDPQKTSLEDFTVKFLKQRYQI</sequence>
<dbReference type="RefSeq" id="WP_190239995.1">
    <property type="nucleotide sequence ID" value="NZ_QFGA01000001.1"/>
</dbReference>
<accession>A0A4Y7RHX6</accession>
<proteinExistence type="predicted"/>
<gene>
    <name evidence="1" type="ORF">Psch_01923</name>
</gene>
<dbReference type="EMBL" id="QFGA01000001">
    <property type="protein sequence ID" value="TEB08360.1"/>
    <property type="molecule type" value="Genomic_DNA"/>
</dbReference>
<evidence type="ECO:0000313" key="2">
    <source>
        <dbReference type="Proteomes" id="UP000298324"/>
    </source>
</evidence>